<reference evidence="2 3" key="1">
    <citation type="submission" date="2019-03" db="EMBL/GenBank/DDBJ databases">
        <title>This is whole genome sequence of Paenibacillus sp MS74 strain.</title>
        <authorList>
            <person name="Trinh H.N."/>
        </authorList>
    </citation>
    <scope>NUCLEOTIDE SEQUENCE [LARGE SCALE GENOMIC DNA]</scope>
    <source>
        <strain evidence="2 3">MS74</strain>
    </source>
</reference>
<dbReference type="PROSITE" id="PS51186">
    <property type="entry name" value="GNAT"/>
    <property type="match status" value="1"/>
</dbReference>
<dbReference type="CDD" id="cd04301">
    <property type="entry name" value="NAT_SF"/>
    <property type="match status" value="1"/>
</dbReference>
<comment type="caution">
    <text evidence="2">The sequence shown here is derived from an EMBL/GenBank/DDBJ whole genome shotgun (WGS) entry which is preliminary data.</text>
</comment>
<keyword evidence="2" id="KW-0808">Transferase</keyword>
<dbReference type="Pfam" id="PF00583">
    <property type="entry name" value="Acetyltransf_1"/>
    <property type="match status" value="1"/>
</dbReference>
<proteinExistence type="predicted"/>
<dbReference type="Proteomes" id="UP000295636">
    <property type="component" value="Unassembled WGS sequence"/>
</dbReference>
<dbReference type="OrthoDB" id="2830399at2"/>
<dbReference type="AlphaFoldDB" id="A0A4R5K9K7"/>
<evidence type="ECO:0000313" key="3">
    <source>
        <dbReference type="Proteomes" id="UP000295636"/>
    </source>
</evidence>
<sequence>MDVMEYRITDEWDEARWNAAERIYEQAFPLDGKKSRDIIRRMFEKGMCQLHTIAQGSEIVGMALTGIDRQAGALLIDYLAIRKDVRGSGYGRLLLDRIKQWTRTVACCKGIIVEVESEPTEANIQRIHFWETNGFHLTAYIHQYIWVPEPYQAMYLNFDETNRLPEDGKMLFRSITRFHEKAYRRI</sequence>
<gene>
    <name evidence="2" type="ORF">E1757_34860</name>
</gene>
<organism evidence="2 3">
    <name type="scientific">Paenibacillus piri</name>
    <dbReference type="NCBI Taxonomy" id="2547395"/>
    <lineage>
        <taxon>Bacteria</taxon>
        <taxon>Bacillati</taxon>
        <taxon>Bacillota</taxon>
        <taxon>Bacilli</taxon>
        <taxon>Bacillales</taxon>
        <taxon>Paenibacillaceae</taxon>
        <taxon>Paenibacillus</taxon>
    </lineage>
</organism>
<name>A0A4R5K9K7_9BACL</name>
<dbReference type="InterPro" id="IPR000182">
    <property type="entry name" value="GNAT_dom"/>
</dbReference>
<dbReference type="GO" id="GO:0016747">
    <property type="term" value="F:acyltransferase activity, transferring groups other than amino-acyl groups"/>
    <property type="evidence" value="ECO:0007669"/>
    <property type="project" value="InterPro"/>
</dbReference>
<evidence type="ECO:0000259" key="1">
    <source>
        <dbReference type="PROSITE" id="PS51186"/>
    </source>
</evidence>
<keyword evidence="3" id="KW-1185">Reference proteome</keyword>
<evidence type="ECO:0000313" key="2">
    <source>
        <dbReference type="EMBL" id="TDF89172.1"/>
    </source>
</evidence>
<dbReference type="InterPro" id="IPR016181">
    <property type="entry name" value="Acyl_CoA_acyltransferase"/>
</dbReference>
<protein>
    <submittedName>
        <fullName evidence="2">GNAT family N-acetyltransferase</fullName>
    </submittedName>
</protein>
<dbReference type="Gene3D" id="3.40.630.30">
    <property type="match status" value="1"/>
</dbReference>
<dbReference type="EMBL" id="SMRT01000038">
    <property type="protein sequence ID" value="TDF89172.1"/>
    <property type="molecule type" value="Genomic_DNA"/>
</dbReference>
<dbReference type="SUPFAM" id="SSF55729">
    <property type="entry name" value="Acyl-CoA N-acyltransferases (Nat)"/>
    <property type="match status" value="1"/>
</dbReference>
<feature type="domain" description="N-acetyltransferase" evidence="1">
    <location>
        <begin position="4"/>
        <end position="159"/>
    </location>
</feature>
<accession>A0A4R5K9K7</accession>